<dbReference type="RefSeq" id="WP_004081928.1">
    <property type="nucleotide sequence ID" value="NZ_VIRB01000149.1"/>
</dbReference>
<dbReference type="OrthoDB" id="1956716at2"/>
<proteinExistence type="predicted"/>
<reference evidence="1 2" key="1">
    <citation type="submission" date="2019-07" db="EMBL/GenBank/DDBJ databases">
        <title>Draft genome sequences of 15 bacterial species constituting the stable defined intestinal microbiota of the GM15 gnotobiotic mouse model.</title>
        <authorList>
            <person name="Elie C."/>
            <person name="Mathieu A."/>
            <person name="Saliou A."/>
            <person name="Darnaud M."/>
            <person name="Leulier F."/>
            <person name="Tamellini A."/>
        </authorList>
    </citation>
    <scope>NUCLEOTIDE SEQUENCE [LARGE SCALE GENOMIC DNA]</scope>
    <source>
        <strain evidence="2">ASF 502</strain>
    </source>
</reference>
<protein>
    <submittedName>
        <fullName evidence="1">Uncharacterized protein</fullName>
    </submittedName>
</protein>
<dbReference type="EMBL" id="VIRB01000149">
    <property type="protein sequence ID" value="NDO72021.1"/>
    <property type="molecule type" value="Genomic_DNA"/>
</dbReference>
<sequence length="72" mass="8302">MALQKPMKGTARIKRNKWCRGNGSYSARGELRAGISRNKKILNRKVRRKSKVLLQNSNYKKVCRSGMMVDFS</sequence>
<accession>A0A9X5CGQ9</accession>
<comment type="caution">
    <text evidence="1">The sequence shown here is derived from an EMBL/GenBank/DDBJ whole genome shotgun (WGS) entry which is preliminary data.</text>
</comment>
<organism evidence="1 2">
    <name type="scientific">Schaedlerella arabinosiphila</name>
    <dbReference type="NCBI Taxonomy" id="2044587"/>
    <lineage>
        <taxon>Bacteria</taxon>
        <taxon>Bacillati</taxon>
        <taxon>Bacillota</taxon>
        <taxon>Clostridia</taxon>
        <taxon>Lachnospirales</taxon>
        <taxon>Lachnospiraceae</taxon>
        <taxon>Schaedlerella</taxon>
    </lineage>
</organism>
<gene>
    <name evidence="1" type="ORF">FMM80_26580</name>
</gene>
<name>A0A9X5CGQ9_9FIRM</name>
<dbReference type="Proteomes" id="UP000474104">
    <property type="component" value="Unassembled WGS sequence"/>
</dbReference>
<dbReference type="AlphaFoldDB" id="A0A9X5CGQ9"/>
<evidence type="ECO:0000313" key="2">
    <source>
        <dbReference type="Proteomes" id="UP000474104"/>
    </source>
</evidence>
<evidence type="ECO:0000313" key="1">
    <source>
        <dbReference type="EMBL" id="NDO72021.1"/>
    </source>
</evidence>